<dbReference type="AlphaFoldDB" id="A0A068RTI2"/>
<proteinExistence type="predicted"/>
<name>A0A068RTI2_9FUNG</name>
<evidence type="ECO:0000313" key="1">
    <source>
        <dbReference type="EMBL" id="CDH52917.1"/>
    </source>
</evidence>
<protein>
    <submittedName>
        <fullName evidence="1">Uncharacterized protein</fullName>
    </submittedName>
</protein>
<comment type="caution">
    <text evidence="1">The sequence shown here is derived from an EMBL/GenBank/DDBJ whole genome shotgun (WGS) entry which is preliminary data.</text>
</comment>
<gene>
    <name evidence="1" type="ORF">LCOR_04346.1</name>
</gene>
<dbReference type="OrthoDB" id="2288911at2759"/>
<reference evidence="1" key="1">
    <citation type="submission" date="2013-08" db="EMBL/GenBank/DDBJ databases">
        <title>Gene expansion shapes genome architecture in the human pathogen Lichtheimia corymbifera: an evolutionary genomics analysis in the ancient terrestrial Mucorales (Mucoromycotina).</title>
        <authorList>
            <person name="Schwartze V.U."/>
            <person name="Winter S."/>
            <person name="Shelest E."/>
            <person name="Marcet-Houben M."/>
            <person name="Horn F."/>
            <person name="Wehner S."/>
            <person name="Hoffmann K."/>
            <person name="Riege K."/>
            <person name="Sammeth M."/>
            <person name="Nowrousian M."/>
            <person name="Valiante V."/>
            <person name="Linde J."/>
            <person name="Jacobsen I.D."/>
            <person name="Marz M."/>
            <person name="Brakhage A.A."/>
            <person name="Gabaldon T."/>
            <person name="Bocker S."/>
            <person name="Voigt K."/>
        </authorList>
    </citation>
    <scope>NUCLEOTIDE SEQUENCE [LARGE SCALE GENOMIC DNA]</scope>
    <source>
        <strain evidence="1">FSU 9682</strain>
    </source>
</reference>
<dbReference type="VEuPathDB" id="FungiDB:LCOR_04346.1"/>
<dbReference type="Proteomes" id="UP000027586">
    <property type="component" value="Unassembled WGS sequence"/>
</dbReference>
<evidence type="ECO:0000313" key="2">
    <source>
        <dbReference type="Proteomes" id="UP000027586"/>
    </source>
</evidence>
<keyword evidence="2" id="KW-1185">Reference proteome</keyword>
<sequence>MPITRKVVHLQITSRMALRVILHIMDQDWYEEQQLYSHVIQALYGSIVRFLVNDKHGLSLAKRRKELENTKSLDQARFRLVYRFLWQETHRAMILRQNKTYNAITVYPFELAVVVDKPNTQKNLESYFVTYAK</sequence>
<dbReference type="EMBL" id="CBTN010000015">
    <property type="protein sequence ID" value="CDH52917.1"/>
    <property type="molecule type" value="Genomic_DNA"/>
</dbReference>
<organism evidence="1 2">
    <name type="scientific">Lichtheimia corymbifera JMRC:FSU:9682</name>
    <dbReference type="NCBI Taxonomy" id="1263082"/>
    <lineage>
        <taxon>Eukaryota</taxon>
        <taxon>Fungi</taxon>
        <taxon>Fungi incertae sedis</taxon>
        <taxon>Mucoromycota</taxon>
        <taxon>Mucoromycotina</taxon>
        <taxon>Mucoromycetes</taxon>
        <taxon>Mucorales</taxon>
        <taxon>Lichtheimiaceae</taxon>
        <taxon>Lichtheimia</taxon>
    </lineage>
</organism>
<accession>A0A068RTI2</accession>